<evidence type="ECO:0000256" key="4">
    <source>
        <dbReference type="ARBA" id="ARBA00022679"/>
    </source>
</evidence>
<evidence type="ECO:0000256" key="6">
    <source>
        <dbReference type="ARBA" id="ARBA00022777"/>
    </source>
</evidence>
<name>A0AAW0X200_CHEQU</name>
<evidence type="ECO:0000259" key="8">
    <source>
        <dbReference type="PROSITE" id="PS50146"/>
    </source>
</evidence>
<dbReference type="EMBL" id="JARKIK010000053">
    <property type="protein sequence ID" value="KAK8733741.1"/>
    <property type="molecule type" value="Genomic_DNA"/>
</dbReference>
<evidence type="ECO:0000256" key="7">
    <source>
        <dbReference type="ARBA" id="ARBA00022840"/>
    </source>
</evidence>
<dbReference type="EC" id="2.7.1.107" evidence="3"/>
<organism evidence="9 10">
    <name type="scientific">Cherax quadricarinatus</name>
    <name type="common">Australian red claw crayfish</name>
    <dbReference type="NCBI Taxonomy" id="27406"/>
    <lineage>
        <taxon>Eukaryota</taxon>
        <taxon>Metazoa</taxon>
        <taxon>Ecdysozoa</taxon>
        <taxon>Arthropoda</taxon>
        <taxon>Crustacea</taxon>
        <taxon>Multicrustacea</taxon>
        <taxon>Malacostraca</taxon>
        <taxon>Eumalacostraca</taxon>
        <taxon>Eucarida</taxon>
        <taxon>Decapoda</taxon>
        <taxon>Pleocyemata</taxon>
        <taxon>Astacidea</taxon>
        <taxon>Parastacoidea</taxon>
        <taxon>Parastacidae</taxon>
        <taxon>Cherax</taxon>
    </lineage>
</organism>
<keyword evidence="7" id="KW-0067">ATP-binding</keyword>
<dbReference type="GO" id="GO:0004143">
    <property type="term" value="F:ATP-dependent diacylglycerol kinase activity"/>
    <property type="evidence" value="ECO:0007669"/>
    <property type="project" value="UniProtKB-EC"/>
</dbReference>
<accession>A0AAW0X200</accession>
<dbReference type="InterPro" id="IPR017438">
    <property type="entry name" value="ATP-NAD_kinase_N"/>
</dbReference>
<dbReference type="AlphaFoldDB" id="A0AAW0X200"/>
<evidence type="ECO:0000256" key="3">
    <source>
        <dbReference type="ARBA" id="ARBA00012133"/>
    </source>
</evidence>
<feature type="non-terminal residue" evidence="9">
    <location>
        <position position="1"/>
    </location>
</feature>
<evidence type="ECO:0000313" key="10">
    <source>
        <dbReference type="Proteomes" id="UP001445076"/>
    </source>
</evidence>
<keyword evidence="6" id="KW-0418">Kinase</keyword>
<dbReference type="Gene3D" id="3.40.50.10330">
    <property type="entry name" value="Probable inorganic polyphosphate/atp-NAD kinase, domain 1"/>
    <property type="match status" value="1"/>
</dbReference>
<dbReference type="InterPro" id="IPR016064">
    <property type="entry name" value="NAD/diacylglycerol_kinase_sf"/>
</dbReference>
<dbReference type="SUPFAM" id="SSF111331">
    <property type="entry name" value="NAD kinase/diacylglycerol kinase-like"/>
    <property type="match status" value="1"/>
</dbReference>
<dbReference type="Pfam" id="PF00609">
    <property type="entry name" value="DAGK_acc"/>
    <property type="match status" value="1"/>
</dbReference>
<keyword evidence="4" id="KW-0808">Transferase</keyword>
<keyword evidence="5" id="KW-0547">Nucleotide-binding</keyword>
<proteinExistence type="inferred from homology"/>
<evidence type="ECO:0000256" key="2">
    <source>
        <dbReference type="ARBA" id="ARBA00009280"/>
    </source>
</evidence>
<dbReference type="PANTHER" id="PTHR11255">
    <property type="entry name" value="DIACYLGLYCEROL KINASE"/>
    <property type="match status" value="1"/>
</dbReference>
<dbReference type="InterPro" id="IPR037607">
    <property type="entry name" value="DGK"/>
</dbReference>
<dbReference type="GO" id="GO:0005524">
    <property type="term" value="F:ATP binding"/>
    <property type="evidence" value="ECO:0007669"/>
    <property type="project" value="UniProtKB-KW"/>
</dbReference>
<dbReference type="InterPro" id="IPR001206">
    <property type="entry name" value="Diacylglycerol_kinase_cat_dom"/>
</dbReference>
<dbReference type="GO" id="GO:0007200">
    <property type="term" value="P:phospholipase C-activating G protein-coupled receptor signaling pathway"/>
    <property type="evidence" value="ECO:0007669"/>
    <property type="project" value="InterPro"/>
</dbReference>
<comment type="catalytic activity">
    <reaction evidence="1">
        <text>a 1,2-diacyl-sn-glycerol + ATP = a 1,2-diacyl-sn-glycero-3-phosphate + ADP + H(+)</text>
        <dbReference type="Rhea" id="RHEA:10272"/>
        <dbReference type="ChEBI" id="CHEBI:15378"/>
        <dbReference type="ChEBI" id="CHEBI:17815"/>
        <dbReference type="ChEBI" id="CHEBI:30616"/>
        <dbReference type="ChEBI" id="CHEBI:58608"/>
        <dbReference type="ChEBI" id="CHEBI:456216"/>
        <dbReference type="EC" id="2.7.1.107"/>
    </reaction>
</comment>
<comment type="caution">
    <text evidence="9">The sequence shown here is derived from an EMBL/GenBank/DDBJ whole genome shotgun (WGS) entry which is preliminary data.</text>
</comment>
<gene>
    <name evidence="9" type="ORF">OTU49_006462</name>
</gene>
<dbReference type="SMART" id="SM00045">
    <property type="entry name" value="DAGKa"/>
    <property type="match status" value="1"/>
</dbReference>
<dbReference type="Proteomes" id="UP001445076">
    <property type="component" value="Unassembled WGS sequence"/>
</dbReference>
<evidence type="ECO:0000256" key="1">
    <source>
        <dbReference type="ARBA" id="ARBA00001383"/>
    </source>
</evidence>
<feature type="non-terminal residue" evidence="9">
    <location>
        <position position="149"/>
    </location>
</feature>
<feature type="domain" description="DAGKc" evidence="8">
    <location>
        <begin position="1"/>
        <end position="53"/>
    </location>
</feature>
<evidence type="ECO:0000256" key="5">
    <source>
        <dbReference type="ARBA" id="ARBA00022741"/>
    </source>
</evidence>
<protein>
    <recommendedName>
        <fullName evidence="3">diacylglycerol kinase (ATP)</fullName>
        <ecNumber evidence="3">2.7.1.107</ecNumber>
    </recommendedName>
</protein>
<dbReference type="PANTHER" id="PTHR11255:SF48">
    <property type="entry name" value="DIACYLGLYCEROL KINASE 1"/>
    <property type="match status" value="1"/>
</dbReference>
<dbReference type="InterPro" id="IPR000756">
    <property type="entry name" value="Diacylglycerol_kin_accessory"/>
</dbReference>
<dbReference type="GO" id="GO:0005886">
    <property type="term" value="C:plasma membrane"/>
    <property type="evidence" value="ECO:0007669"/>
    <property type="project" value="TreeGrafter"/>
</dbReference>
<keyword evidence="10" id="KW-1185">Reference proteome</keyword>
<sequence>CVGIIPLGTGNDLARCLRWGGGYEGESLHKILKKIEKSSVVMMDRWHIEVSEQSATQEDDQIVGDKIPYNIVNNYFSIGVDAAICVKFHLERERNPEKFNSRMKNKLWYFEYATSETFAASCKNLHEDIDIMCDGVSLDLSNGPSLQGV</sequence>
<comment type="similarity">
    <text evidence="2">Belongs to the eukaryotic diacylglycerol kinase family.</text>
</comment>
<evidence type="ECO:0000313" key="9">
    <source>
        <dbReference type="EMBL" id="KAK8733741.1"/>
    </source>
</evidence>
<dbReference type="Pfam" id="PF00781">
    <property type="entry name" value="DAGK_cat"/>
    <property type="match status" value="1"/>
</dbReference>
<reference evidence="9 10" key="1">
    <citation type="journal article" date="2024" name="BMC Genomics">
        <title>Genome assembly of redclaw crayfish (Cherax quadricarinatus) provides insights into its immune adaptation and hypoxia tolerance.</title>
        <authorList>
            <person name="Liu Z."/>
            <person name="Zheng J."/>
            <person name="Li H."/>
            <person name="Fang K."/>
            <person name="Wang S."/>
            <person name="He J."/>
            <person name="Zhou D."/>
            <person name="Weng S."/>
            <person name="Chi M."/>
            <person name="Gu Z."/>
            <person name="He J."/>
            <person name="Li F."/>
            <person name="Wang M."/>
        </authorList>
    </citation>
    <scope>NUCLEOTIDE SEQUENCE [LARGE SCALE GENOMIC DNA]</scope>
    <source>
        <strain evidence="9">ZL_2023a</strain>
    </source>
</reference>
<dbReference type="PROSITE" id="PS50146">
    <property type="entry name" value="DAGK"/>
    <property type="match status" value="1"/>
</dbReference>